<evidence type="ECO:0000259" key="19">
    <source>
        <dbReference type="PROSITE" id="PS51481"/>
    </source>
</evidence>
<dbReference type="PROSITE" id="PS51480">
    <property type="entry name" value="DHAL"/>
    <property type="match status" value="1"/>
</dbReference>
<dbReference type="EC" id="2.7.1.29" evidence="2"/>
<evidence type="ECO:0000256" key="1">
    <source>
        <dbReference type="ARBA" id="ARBA00001941"/>
    </source>
</evidence>
<feature type="domain" description="DhaK" evidence="19">
    <location>
        <begin position="102"/>
        <end position="617"/>
    </location>
</feature>
<evidence type="ECO:0000256" key="10">
    <source>
        <dbReference type="ARBA" id="ARBA00023285"/>
    </source>
</evidence>
<keyword evidence="9" id="KW-0067">ATP-binding</keyword>
<dbReference type="SUPFAM" id="SSF82549">
    <property type="entry name" value="DAK1/DegV-like"/>
    <property type="match status" value="3"/>
</dbReference>
<dbReference type="AlphaFoldDB" id="A0AAJ7TV28"/>
<evidence type="ECO:0000256" key="17">
    <source>
        <dbReference type="SAM" id="MobiDB-lite"/>
    </source>
</evidence>
<proteinExistence type="predicted"/>
<dbReference type="EC" id="4.6.1.15" evidence="4"/>
<dbReference type="Gene3D" id="3.30.1180.20">
    <property type="entry name" value="Dihydroxyacetone kinase, domain 2"/>
    <property type="match status" value="2"/>
</dbReference>
<dbReference type="CTD" id="26007"/>
<evidence type="ECO:0000256" key="3">
    <source>
        <dbReference type="ARBA" id="ARBA00012110"/>
    </source>
</evidence>
<reference evidence="21" key="1">
    <citation type="submission" date="2025-08" db="UniProtKB">
        <authorList>
            <consortium name="RefSeq"/>
        </authorList>
    </citation>
    <scope>IDENTIFICATION</scope>
    <source>
        <tissue evidence="21">Sperm</tissue>
    </source>
</reference>
<comment type="cofactor">
    <cofactor evidence="1">
        <name>Co(2+)</name>
        <dbReference type="ChEBI" id="CHEBI:48828"/>
    </cofactor>
</comment>
<dbReference type="InterPro" id="IPR036117">
    <property type="entry name" value="DhaL_dom_sf"/>
</dbReference>
<dbReference type="SMART" id="SM01120">
    <property type="entry name" value="Dak2"/>
    <property type="match status" value="1"/>
</dbReference>
<feature type="region of interest" description="Disordered" evidence="17">
    <location>
        <begin position="659"/>
        <end position="760"/>
    </location>
</feature>
<feature type="compositionally biased region" description="Basic and acidic residues" evidence="17">
    <location>
        <begin position="728"/>
        <end position="743"/>
    </location>
</feature>
<feature type="region of interest" description="Disordered" evidence="17">
    <location>
        <begin position="508"/>
        <end position="527"/>
    </location>
</feature>
<keyword evidence="20" id="KW-1185">Reference proteome</keyword>
<keyword evidence="8" id="KW-0418">Kinase</keyword>
<keyword evidence="6" id="KW-0808">Transferase</keyword>
<feature type="compositionally biased region" description="Basic and acidic residues" evidence="17">
    <location>
        <begin position="662"/>
        <end position="718"/>
    </location>
</feature>
<feature type="region of interest" description="Disordered" evidence="17">
    <location>
        <begin position="66"/>
        <end position="155"/>
    </location>
</feature>
<name>A0AAJ7TV28_PETMA</name>
<evidence type="ECO:0000256" key="4">
    <source>
        <dbReference type="ARBA" id="ARBA00012578"/>
    </source>
</evidence>
<dbReference type="InterPro" id="IPR050861">
    <property type="entry name" value="Dihydroxyacetone_Kinase"/>
</dbReference>
<feature type="region of interest" description="Disordered" evidence="17">
    <location>
        <begin position="243"/>
        <end position="309"/>
    </location>
</feature>
<evidence type="ECO:0000256" key="16">
    <source>
        <dbReference type="ARBA" id="ARBA00048898"/>
    </source>
</evidence>
<comment type="subunit">
    <text evidence="13">Homodimer. Interacts with IFIH1 (via the CARD domains), the interaction is inhibited by viral infection.</text>
</comment>
<evidence type="ECO:0000256" key="11">
    <source>
        <dbReference type="ARBA" id="ARBA00032426"/>
    </source>
</evidence>
<dbReference type="EC" id="2.7.1.28" evidence="3"/>
<dbReference type="GO" id="GO:0005829">
    <property type="term" value="C:cytosol"/>
    <property type="evidence" value="ECO:0007669"/>
    <property type="project" value="TreeGrafter"/>
</dbReference>
<comment type="catalytic activity">
    <reaction evidence="14">
        <text>D-glyceraldehyde + ATP = D-glyceraldehyde 3-phosphate + ADP + H(+)</text>
        <dbReference type="Rhea" id="RHEA:13941"/>
        <dbReference type="ChEBI" id="CHEBI:15378"/>
        <dbReference type="ChEBI" id="CHEBI:17378"/>
        <dbReference type="ChEBI" id="CHEBI:30616"/>
        <dbReference type="ChEBI" id="CHEBI:59776"/>
        <dbReference type="ChEBI" id="CHEBI:456216"/>
        <dbReference type="EC" id="2.7.1.28"/>
    </reaction>
</comment>
<keyword evidence="10" id="KW-0170">Cobalt</keyword>
<dbReference type="GO" id="GO:0034012">
    <property type="term" value="F:FAD-AMP lyase (cyclizing) activity"/>
    <property type="evidence" value="ECO:0007669"/>
    <property type="project" value="UniProtKB-EC"/>
</dbReference>
<organism evidence="20 21">
    <name type="scientific">Petromyzon marinus</name>
    <name type="common">Sea lamprey</name>
    <dbReference type="NCBI Taxonomy" id="7757"/>
    <lineage>
        <taxon>Eukaryota</taxon>
        <taxon>Metazoa</taxon>
        <taxon>Chordata</taxon>
        <taxon>Craniata</taxon>
        <taxon>Vertebrata</taxon>
        <taxon>Cyclostomata</taxon>
        <taxon>Hyperoartia</taxon>
        <taxon>Petromyzontiformes</taxon>
        <taxon>Petromyzontidae</taxon>
        <taxon>Petromyzon</taxon>
    </lineage>
</organism>
<feature type="compositionally biased region" description="Low complexity" evidence="17">
    <location>
        <begin position="106"/>
        <end position="137"/>
    </location>
</feature>
<dbReference type="PROSITE" id="PS51481">
    <property type="entry name" value="DHAK"/>
    <property type="match status" value="1"/>
</dbReference>
<evidence type="ECO:0000259" key="18">
    <source>
        <dbReference type="PROSITE" id="PS51480"/>
    </source>
</evidence>
<dbReference type="Gene3D" id="1.25.40.340">
    <property type="match status" value="1"/>
</dbReference>
<evidence type="ECO:0000256" key="7">
    <source>
        <dbReference type="ARBA" id="ARBA00022741"/>
    </source>
</evidence>
<dbReference type="Pfam" id="PF02734">
    <property type="entry name" value="Dak2"/>
    <property type="match status" value="1"/>
</dbReference>
<accession>A0AAJ7TV28</accession>
<evidence type="ECO:0000256" key="12">
    <source>
        <dbReference type="ARBA" id="ARBA00045490"/>
    </source>
</evidence>
<gene>
    <name evidence="21" type="primary">TKFC</name>
</gene>
<keyword evidence="7" id="KW-0547">Nucleotide-binding</keyword>
<protein>
    <recommendedName>
        <fullName evidence="5">Triokinase/FMN cyclase</fullName>
        <ecNumber evidence="3">2.7.1.28</ecNumber>
        <ecNumber evidence="2">2.7.1.29</ecNumber>
        <ecNumber evidence="4">4.6.1.15</ecNumber>
    </recommendedName>
    <alternativeName>
        <fullName evidence="11">Bifunctional ATP-dependent dihydroxyacetone kinase/FAD-AMP lyase (cyclizing)</fullName>
    </alternativeName>
</protein>
<evidence type="ECO:0000313" key="21">
    <source>
        <dbReference type="RefSeq" id="XP_032823248.1"/>
    </source>
</evidence>
<feature type="compositionally biased region" description="Acidic residues" evidence="17">
    <location>
        <begin position="248"/>
        <end position="271"/>
    </location>
</feature>
<evidence type="ECO:0000313" key="20">
    <source>
        <dbReference type="Proteomes" id="UP001318040"/>
    </source>
</evidence>
<comment type="function">
    <text evidence="12">Catalyzes both the phosphorylation of dihydroxyacetone and of glyceraldehyde, and the splitting of ribonucleoside diphosphate-X compounds among which FAD is the best substrate. Represses IFIH1-mediated cellular antiviral response.</text>
</comment>
<dbReference type="Proteomes" id="UP001318040">
    <property type="component" value="Chromosome 37"/>
</dbReference>
<dbReference type="RefSeq" id="XP_032823248.1">
    <property type="nucleotide sequence ID" value="XM_032967357.1"/>
</dbReference>
<dbReference type="KEGG" id="pmrn:116949726"/>
<dbReference type="PANTHER" id="PTHR28629">
    <property type="entry name" value="TRIOKINASE/FMN CYCLASE"/>
    <property type="match status" value="1"/>
</dbReference>
<dbReference type="GO" id="GO:0005524">
    <property type="term" value="F:ATP binding"/>
    <property type="evidence" value="ECO:0007669"/>
    <property type="project" value="UniProtKB-KW"/>
</dbReference>
<evidence type="ECO:0000256" key="9">
    <source>
        <dbReference type="ARBA" id="ARBA00022840"/>
    </source>
</evidence>
<dbReference type="InterPro" id="IPR004007">
    <property type="entry name" value="DhaL_dom"/>
</dbReference>
<feature type="compositionally biased region" description="Basic and acidic residues" evidence="17">
    <location>
        <begin position="292"/>
        <end position="302"/>
    </location>
</feature>
<dbReference type="FunFam" id="3.40.50.10440:FF:000001">
    <property type="entry name" value="Dihydroxyacetone kinase, DhaK subunit"/>
    <property type="match status" value="1"/>
</dbReference>
<comment type="catalytic activity">
    <reaction evidence="16">
        <text>dihydroxyacetone + ATP = dihydroxyacetone phosphate + ADP + H(+)</text>
        <dbReference type="Rhea" id="RHEA:15773"/>
        <dbReference type="ChEBI" id="CHEBI:15378"/>
        <dbReference type="ChEBI" id="CHEBI:16016"/>
        <dbReference type="ChEBI" id="CHEBI:30616"/>
        <dbReference type="ChEBI" id="CHEBI:57642"/>
        <dbReference type="ChEBI" id="CHEBI:456216"/>
        <dbReference type="EC" id="2.7.1.29"/>
    </reaction>
</comment>
<evidence type="ECO:0000256" key="6">
    <source>
        <dbReference type="ARBA" id="ARBA00022679"/>
    </source>
</evidence>
<evidence type="ECO:0000256" key="14">
    <source>
        <dbReference type="ARBA" id="ARBA00047974"/>
    </source>
</evidence>
<dbReference type="GO" id="GO:0050354">
    <property type="term" value="F:triokinase activity"/>
    <property type="evidence" value="ECO:0007669"/>
    <property type="project" value="UniProtKB-EC"/>
</dbReference>
<evidence type="ECO:0000256" key="5">
    <source>
        <dbReference type="ARBA" id="ARBA00018932"/>
    </source>
</evidence>
<dbReference type="GO" id="GO:0004371">
    <property type="term" value="F:glycerone kinase activity"/>
    <property type="evidence" value="ECO:0007669"/>
    <property type="project" value="UniProtKB-EC"/>
</dbReference>
<comment type="catalytic activity">
    <reaction evidence="15">
        <text>FAD = riboflavin cyclic-4',5'-phosphate + AMP + H(+)</text>
        <dbReference type="Rhea" id="RHEA:13729"/>
        <dbReference type="ChEBI" id="CHEBI:15378"/>
        <dbReference type="ChEBI" id="CHEBI:57692"/>
        <dbReference type="ChEBI" id="CHEBI:76202"/>
        <dbReference type="ChEBI" id="CHEBI:456215"/>
        <dbReference type="EC" id="4.6.1.15"/>
    </reaction>
</comment>
<evidence type="ECO:0000256" key="13">
    <source>
        <dbReference type="ARBA" id="ARBA00046681"/>
    </source>
</evidence>
<feature type="domain" description="DhaL" evidence="18">
    <location>
        <begin position="759"/>
        <end position="1002"/>
    </location>
</feature>
<dbReference type="Gene3D" id="3.40.50.10440">
    <property type="entry name" value="Dihydroxyacetone kinase, domain 1"/>
    <property type="match status" value="1"/>
</dbReference>
<dbReference type="GO" id="GO:0019563">
    <property type="term" value="P:glycerol catabolic process"/>
    <property type="evidence" value="ECO:0007669"/>
    <property type="project" value="TreeGrafter"/>
</dbReference>
<evidence type="ECO:0000256" key="8">
    <source>
        <dbReference type="ARBA" id="ARBA00022777"/>
    </source>
</evidence>
<dbReference type="SUPFAM" id="SSF101473">
    <property type="entry name" value="DhaL-like"/>
    <property type="match status" value="1"/>
</dbReference>
<evidence type="ECO:0000256" key="2">
    <source>
        <dbReference type="ARBA" id="ARBA00012107"/>
    </source>
</evidence>
<dbReference type="InterPro" id="IPR004006">
    <property type="entry name" value="DhaK_dom"/>
</dbReference>
<dbReference type="Pfam" id="PF02733">
    <property type="entry name" value="Dak1"/>
    <property type="match status" value="3"/>
</dbReference>
<sequence length="1010" mass="106092">MDLEKSKQQQQQQQQQHQQQMLLNSTESCVLESLRGFVGFHPTLRLLPGPHRIVLRWESVTRVGTSPEIGQEAGRRTGQKTVQGTSQCIGQGASQGIDQETRQETDQTTSQETGQVTNQETGQGTSQETGQGTSQETDLGTSHKNGRVAVISGGGAGHEPAHAGFVGVGMLSAAVSGHVFASPAPSAVLAAVRALAHSGAMGVLLVVKNYAGDRLNFGVAAERARAEGVEVEMVVVADDCATPAIQSDSEDEDDDGVHDDSIDTDSELETDSEPHPEPDVNFDSTAIPYVCSEHDRDPSDRRRGNRRSRRLHRRGLCGTLLVHKVAGALAEQGRPLSEVAREARAAARATVTLAVGLSSCQVPGLALRRWSTPLQAGEMDLGVGIHGEAGAERVALAPARDVVRIMLGRMVGDGDSGGDNGDGGFAGGGNGSGTVGGYVGVCASGIGNVCGVDGVGDVAGGFGDYDYGRSDDSTGYHGTQRIIEWDSDTSSAVSRSSGTGLRVAGDAKLSDASGGHAGPPSTRPVGCSAQGRLPLRRGEHVALMVNNLGGTSHLELGVIAREAAEQLGVRGVVVERSYVGTFMTALAMAGVSLTVMRLDHEGIRLHCLDADTNAPSWPRASWTSSSLLSLSSAGRAYGDTCGGGYGGGQYVVEELEEGDALDEGRGQQKDQEKGHQQQEGRRQQDCQQKEHQQKKTVWDYHQEVGHEQGKSRRWAIEKMDEEADQGDSADRPEPPRPGHEARVLHGGQRGGEDDSDPGAPVRAAMTEVCEALLALESELNDLDSGSGDGDCGTSHARGARASLHWLRHLRADPRTASATVPGHLLRGLSELLEEDMGGTSGALYSLMLSAAAGALGSAPRPCPADWARAFAAAVRAVRRHGGARPGDRTMLDPLWAAHLELRVLLAGPTVGRRGFPMDGACGAEAADAKESSGQEEEKEEVHVLNAIEVLARAVDRATAQALATAQMGARAGRAGWARAGEAWGRVDPGARAVEVALRAVSFSLQAQGHW</sequence>
<dbReference type="PANTHER" id="PTHR28629:SF4">
    <property type="entry name" value="TRIOKINASE_FMN CYCLASE"/>
    <property type="match status" value="1"/>
</dbReference>
<evidence type="ECO:0000256" key="15">
    <source>
        <dbReference type="ARBA" id="ARBA00048526"/>
    </source>
</evidence>
<feature type="compositionally biased region" description="Polar residues" evidence="17">
    <location>
        <begin position="79"/>
        <end position="98"/>
    </location>
</feature>